<dbReference type="OrthoDB" id="6623990at2"/>
<evidence type="ECO:0000259" key="4">
    <source>
        <dbReference type="Pfam" id="PF01757"/>
    </source>
</evidence>
<gene>
    <name evidence="5" type="ORF">EKG35_11610</name>
</gene>
<dbReference type="EMBL" id="RXNR01000030">
    <property type="protein sequence ID" value="RTQ92535.1"/>
    <property type="molecule type" value="Genomic_DNA"/>
</dbReference>
<comment type="subcellular location">
    <subcellularLocation>
        <location evidence="1">Membrane</location>
    </subcellularLocation>
</comment>
<feature type="transmembrane region" description="Helical" evidence="3">
    <location>
        <begin position="156"/>
        <end position="173"/>
    </location>
</feature>
<feature type="transmembrane region" description="Helical" evidence="3">
    <location>
        <begin position="318"/>
        <end position="342"/>
    </location>
</feature>
<feature type="transmembrane region" description="Helical" evidence="3">
    <location>
        <begin position="65"/>
        <end position="85"/>
    </location>
</feature>
<feature type="transmembrane region" description="Helical" evidence="3">
    <location>
        <begin position="97"/>
        <end position="118"/>
    </location>
</feature>
<dbReference type="GO" id="GO:0016747">
    <property type="term" value="F:acyltransferase activity, transferring groups other than amino-acyl groups"/>
    <property type="evidence" value="ECO:0007669"/>
    <property type="project" value="InterPro"/>
</dbReference>
<evidence type="ECO:0000313" key="5">
    <source>
        <dbReference type="EMBL" id="RTQ92535.1"/>
    </source>
</evidence>
<proteinExistence type="inferred from homology"/>
<keyword evidence="5" id="KW-0012">Acyltransferase</keyword>
<sequence>MVKQLRLFLFSYLIDSLVKNLLCKERVVLNRIAYFDNAKAILIFLVVVGHMLSKFLHNDHLIDSIYLFIYMFHMPAFILISGYFSKKVYEPGYISKLVRKLILPYALLQVGYSLYYYFIFDDTISLSFFIPRWALWFLISLILWNILLYFFGKIKYGLPLAIIISLLIGYDAYVGEFLSISRTFFFFPFFLMGYYLQKNHFEKLKTRTNTIIGALLAVLLFVVIYFFVPIDFSQWLLGKRSYDEMTFSLLQFAWANRFVAYIGMAAATYMFLALVPRREVFFTSIGKNTMSIYLLHMALVRIFEASSLKTFIEDKNQYWIVFIIGLVIVYILSRPAIVKIVYKVCKVK</sequence>
<feature type="domain" description="Acyltransferase 3" evidence="4">
    <location>
        <begin position="32"/>
        <end position="333"/>
    </location>
</feature>
<name>A0A3S0I107_9BACI</name>
<keyword evidence="5" id="KW-0808">Transferase</keyword>
<keyword evidence="3" id="KW-1133">Transmembrane helix</keyword>
<dbReference type="InterPro" id="IPR002656">
    <property type="entry name" value="Acyl_transf_3_dom"/>
</dbReference>
<dbReference type="PANTHER" id="PTHR37312:SF1">
    <property type="entry name" value="MEMBRANE-BOUND ACYLTRANSFERASE YKRP-RELATED"/>
    <property type="match status" value="1"/>
</dbReference>
<dbReference type="Pfam" id="PF01757">
    <property type="entry name" value="Acyl_transf_3"/>
    <property type="match status" value="1"/>
</dbReference>
<accession>A0A3S0I107</accession>
<keyword evidence="6" id="KW-1185">Reference proteome</keyword>
<evidence type="ECO:0000256" key="2">
    <source>
        <dbReference type="ARBA" id="ARBA00007400"/>
    </source>
</evidence>
<evidence type="ECO:0000256" key="1">
    <source>
        <dbReference type="ARBA" id="ARBA00004370"/>
    </source>
</evidence>
<keyword evidence="3" id="KW-0472">Membrane</keyword>
<comment type="caution">
    <text evidence="5">The sequence shown here is derived from an EMBL/GenBank/DDBJ whole genome shotgun (WGS) entry which is preliminary data.</text>
</comment>
<feature type="transmembrane region" description="Helical" evidence="3">
    <location>
        <begin position="179"/>
        <end position="196"/>
    </location>
</feature>
<comment type="similarity">
    <text evidence="2">Belongs to the acyltransferase 3 family.</text>
</comment>
<dbReference type="InterPro" id="IPR052734">
    <property type="entry name" value="Nod_factor_acetyltransferase"/>
</dbReference>
<feature type="transmembrane region" description="Helical" evidence="3">
    <location>
        <begin position="208"/>
        <end position="228"/>
    </location>
</feature>
<dbReference type="AlphaFoldDB" id="A0A3S0I107"/>
<reference evidence="5 6" key="1">
    <citation type="submission" date="2018-12" db="EMBL/GenBank/DDBJ databases">
        <authorList>
            <person name="Yu L."/>
        </authorList>
    </citation>
    <scope>NUCLEOTIDE SEQUENCE [LARGE SCALE GENOMIC DNA]</scope>
    <source>
        <strain evidence="5 6">S5H2222</strain>
    </source>
</reference>
<feature type="transmembrane region" description="Helical" evidence="3">
    <location>
        <begin position="130"/>
        <end position="151"/>
    </location>
</feature>
<dbReference type="Proteomes" id="UP000276349">
    <property type="component" value="Unassembled WGS sequence"/>
</dbReference>
<organism evidence="5 6">
    <name type="scientific">Lysinibacillus telephonicus</name>
    <dbReference type="NCBI Taxonomy" id="1714840"/>
    <lineage>
        <taxon>Bacteria</taxon>
        <taxon>Bacillati</taxon>
        <taxon>Bacillota</taxon>
        <taxon>Bacilli</taxon>
        <taxon>Bacillales</taxon>
        <taxon>Bacillaceae</taxon>
        <taxon>Lysinibacillus</taxon>
    </lineage>
</organism>
<feature type="transmembrane region" description="Helical" evidence="3">
    <location>
        <begin position="248"/>
        <end position="272"/>
    </location>
</feature>
<dbReference type="PANTHER" id="PTHR37312">
    <property type="entry name" value="MEMBRANE-BOUND ACYLTRANSFERASE YKRP-RELATED"/>
    <property type="match status" value="1"/>
</dbReference>
<keyword evidence="3" id="KW-0812">Transmembrane</keyword>
<protein>
    <submittedName>
        <fullName evidence="5">Acyltransferase</fullName>
    </submittedName>
</protein>
<evidence type="ECO:0000256" key="3">
    <source>
        <dbReference type="SAM" id="Phobius"/>
    </source>
</evidence>
<feature type="transmembrane region" description="Helical" evidence="3">
    <location>
        <begin position="34"/>
        <end position="53"/>
    </location>
</feature>
<evidence type="ECO:0000313" key="6">
    <source>
        <dbReference type="Proteomes" id="UP000276349"/>
    </source>
</evidence>